<dbReference type="HOGENOM" id="CLU_001265_0_1_1"/>
<dbReference type="VEuPathDB" id="FungiDB:SAPIO_CDS0377"/>
<feature type="transmembrane region" description="Helical" evidence="7">
    <location>
        <begin position="353"/>
        <end position="374"/>
    </location>
</feature>
<keyword evidence="3 7" id="KW-0812">Transmembrane</keyword>
<feature type="domain" description="Major facilitator superfamily (MFS) profile" evidence="8">
    <location>
        <begin position="54"/>
        <end position="472"/>
    </location>
</feature>
<evidence type="ECO:0000256" key="3">
    <source>
        <dbReference type="ARBA" id="ARBA00022692"/>
    </source>
</evidence>
<dbReference type="OMA" id="YHIRAPL"/>
<evidence type="ECO:0000313" key="10">
    <source>
        <dbReference type="Proteomes" id="UP000028545"/>
    </source>
</evidence>
<gene>
    <name evidence="9" type="ORF">SAPIO_CDS0377</name>
</gene>
<evidence type="ECO:0000256" key="2">
    <source>
        <dbReference type="ARBA" id="ARBA00022448"/>
    </source>
</evidence>
<evidence type="ECO:0000256" key="7">
    <source>
        <dbReference type="SAM" id="Phobius"/>
    </source>
</evidence>
<keyword evidence="2" id="KW-0813">Transport</keyword>
<feature type="transmembrane region" description="Helical" evidence="7">
    <location>
        <begin position="54"/>
        <end position="72"/>
    </location>
</feature>
<dbReference type="InterPro" id="IPR020846">
    <property type="entry name" value="MFS_dom"/>
</dbReference>
<comment type="subcellular location">
    <subcellularLocation>
        <location evidence="1">Membrane</location>
        <topology evidence="1">Multi-pass membrane protein</topology>
    </subcellularLocation>
</comment>
<keyword evidence="10" id="KW-1185">Reference proteome</keyword>
<sequence length="490" mass="54349">MAAIEPRDSKAALPGPEDVQYDEKPFNVPQDVDDDEEYTVAEQRKIIHKVDRRLLIILGAMQAVSFLDRANMSNAAIAGMTKDLALGVSNRYSITLLVFFGPYVALQFPAGAFVRKLGPRMFLSSIVTAWGIIMMCFGFVQHWHSLIALRMLLGALEAGCFAGQYYLISSWYSRYHLHKRVSVFYLLGVAGSALGGLLALLFSQMKGIANYNGWRWIFIMEGLITIIVGILGFIFMVDFPENAHKAWGFLTEKETAFIVRRINRDRDDGEPEKFAWRKYLKPAKDLKVWAFAMLFFCSTLQAYSVGFYLPIIIQGNMGFSVTISQVLSTPPYVLAMILMYIQGWLSDKHRVRAPVLIMNAILSITGLVLMKWAPVAGAQYLGSLLVTAGASANIASVMVYQANNIRGPWKRAFCSGSMISFGGTGGIAGSLIFRAQDKPSYLPGMVGCITANGIILVIVAALSIHFYVSNRKADKGEKVIEDLPSFRYTI</sequence>
<dbReference type="SUPFAM" id="SSF103473">
    <property type="entry name" value="MFS general substrate transporter"/>
    <property type="match status" value="1"/>
</dbReference>
<feature type="transmembrane region" description="Helical" evidence="7">
    <location>
        <begin position="146"/>
        <end position="168"/>
    </location>
</feature>
<accession>A0A084GGW3</accession>
<organism evidence="9 10">
    <name type="scientific">Pseudallescheria apiosperma</name>
    <name type="common">Scedosporium apiospermum</name>
    <dbReference type="NCBI Taxonomy" id="563466"/>
    <lineage>
        <taxon>Eukaryota</taxon>
        <taxon>Fungi</taxon>
        <taxon>Dikarya</taxon>
        <taxon>Ascomycota</taxon>
        <taxon>Pezizomycotina</taxon>
        <taxon>Sordariomycetes</taxon>
        <taxon>Hypocreomycetidae</taxon>
        <taxon>Microascales</taxon>
        <taxon>Microascaceae</taxon>
        <taxon>Scedosporium</taxon>
    </lineage>
</organism>
<feature type="region of interest" description="Disordered" evidence="6">
    <location>
        <begin position="1"/>
        <end position="28"/>
    </location>
</feature>
<feature type="transmembrane region" description="Helical" evidence="7">
    <location>
        <begin position="92"/>
        <end position="114"/>
    </location>
</feature>
<keyword evidence="5 7" id="KW-0472">Membrane</keyword>
<evidence type="ECO:0000256" key="4">
    <source>
        <dbReference type="ARBA" id="ARBA00022989"/>
    </source>
</evidence>
<dbReference type="Pfam" id="PF07690">
    <property type="entry name" value="MFS_1"/>
    <property type="match status" value="1"/>
</dbReference>
<dbReference type="GO" id="GO:0016020">
    <property type="term" value="C:membrane"/>
    <property type="evidence" value="ECO:0007669"/>
    <property type="project" value="UniProtKB-SubCell"/>
</dbReference>
<comment type="caution">
    <text evidence="9">The sequence shown here is derived from an EMBL/GenBank/DDBJ whole genome shotgun (WGS) entry which is preliminary data.</text>
</comment>
<dbReference type="GeneID" id="27718529"/>
<evidence type="ECO:0000256" key="6">
    <source>
        <dbReference type="SAM" id="MobiDB-lite"/>
    </source>
</evidence>
<feature type="transmembrane region" description="Helical" evidence="7">
    <location>
        <begin position="214"/>
        <end position="237"/>
    </location>
</feature>
<feature type="transmembrane region" description="Helical" evidence="7">
    <location>
        <begin position="121"/>
        <end position="140"/>
    </location>
</feature>
<evidence type="ECO:0000256" key="1">
    <source>
        <dbReference type="ARBA" id="ARBA00004141"/>
    </source>
</evidence>
<dbReference type="FunFam" id="1.20.1250.20:FF:000018">
    <property type="entry name" value="MFS transporter permease"/>
    <property type="match status" value="1"/>
</dbReference>
<dbReference type="OrthoDB" id="3639251at2759"/>
<dbReference type="Gene3D" id="1.20.1250.20">
    <property type="entry name" value="MFS general substrate transporter like domains"/>
    <property type="match status" value="2"/>
</dbReference>
<feature type="compositionally biased region" description="Basic and acidic residues" evidence="6">
    <location>
        <begin position="1"/>
        <end position="10"/>
    </location>
</feature>
<dbReference type="RefSeq" id="XP_016646374.1">
    <property type="nucleotide sequence ID" value="XM_016783174.1"/>
</dbReference>
<dbReference type="GO" id="GO:0022857">
    <property type="term" value="F:transmembrane transporter activity"/>
    <property type="evidence" value="ECO:0007669"/>
    <property type="project" value="InterPro"/>
</dbReference>
<dbReference type="KEGG" id="sapo:SAPIO_CDS0377"/>
<feature type="transmembrane region" description="Helical" evidence="7">
    <location>
        <begin position="319"/>
        <end position="341"/>
    </location>
</feature>
<dbReference type="AlphaFoldDB" id="A0A084GGW3"/>
<feature type="transmembrane region" description="Helical" evidence="7">
    <location>
        <begin position="441"/>
        <end position="468"/>
    </location>
</feature>
<feature type="transmembrane region" description="Helical" evidence="7">
    <location>
        <begin position="288"/>
        <end position="313"/>
    </location>
</feature>
<dbReference type="PANTHER" id="PTHR43791:SF47">
    <property type="entry name" value="MAJOR FACILITATOR SUPERFAMILY (MFS) PROFILE DOMAIN-CONTAINING PROTEIN-RELATED"/>
    <property type="match status" value="1"/>
</dbReference>
<protein>
    <submittedName>
        <fullName evidence="9">MFS general substrate transporter</fullName>
    </submittedName>
</protein>
<keyword evidence="4 7" id="KW-1133">Transmembrane helix</keyword>
<evidence type="ECO:0000259" key="8">
    <source>
        <dbReference type="PROSITE" id="PS50850"/>
    </source>
</evidence>
<feature type="transmembrane region" description="Helical" evidence="7">
    <location>
        <begin position="180"/>
        <end position="202"/>
    </location>
</feature>
<dbReference type="PROSITE" id="PS50850">
    <property type="entry name" value="MFS"/>
    <property type="match status" value="1"/>
</dbReference>
<dbReference type="EMBL" id="JOWA01000022">
    <property type="protein sequence ID" value="KEZ46575.1"/>
    <property type="molecule type" value="Genomic_DNA"/>
</dbReference>
<evidence type="ECO:0000256" key="5">
    <source>
        <dbReference type="ARBA" id="ARBA00023136"/>
    </source>
</evidence>
<dbReference type="InterPro" id="IPR036259">
    <property type="entry name" value="MFS_trans_sf"/>
</dbReference>
<dbReference type="PANTHER" id="PTHR43791">
    <property type="entry name" value="PERMEASE-RELATED"/>
    <property type="match status" value="1"/>
</dbReference>
<name>A0A084GGW3_PSEDA</name>
<feature type="transmembrane region" description="Helical" evidence="7">
    <location>
        <begin position="412"/>
        <end position="435"/>
    </location>
</feature>
<reference evidence="9 10" key="1">
    <citation type="journal article" date="2014" name="Genome Announc.">
        <title>Draft genome sequence of the pathogenic fungus Scedosporium apiospermum.</title>
        <authorList>
            <person name="Vandeputte P."/>
            <person name="Ghamrawi S."/>
            <person name="Rechenmann M."/>
            <person name="Iltis A."/>
            <person name="Giraud S."/>
            <person name="Fleury M."/>
            <person name="Thornton C."/>
            <person name="Delhaes L."/>
            <person name="Meyer W."/>
            <person name="Papon N."/>
            <person name="Bouchara J.P."/>
        </authorList>
    </citation>
    <scope>NUCLEOTIDE SEQUENCE [LARGE SCALE GENOMIC DNA]</scope>
    <source>
        <strain evidence="9 10">IHEM 14462</strain>
    </source>
</reference>
<dbReference type="Proteomes" id="UP000028545">
    <property type="component" value="Unassembled WGS sequence"/>
</dbReference>
<dbReference type="InterPro" id="IPR011701">
    <property type="entry name" value="MFS"/>
</dbReference>
<proteinExistence type="predicted"/>
<dbReference type="FunFam" id="1.20.1250.20:FF:000013">
    <property type="entry name" value="MFS general substrate transporter"/>
    <property type="match status" value="1"/>
</dbReference>
<evidence type="ECO:0000313" key="9">
    <source>
        <dbReference type="EMBL" id="KEZ46575.1"/>
    </source>
</evidence>
<feature type="transmembrane region" description="Helical" evidence="7">
    <location>
        <begin position="380"/>
        <end position="400"/>
    </location>
</feature>